<dbReference type="SUPFAM" id="SSF51126">
    <property type="entry name" value="Pectin lyase-like"/>
    <property type="match status" value="1"/>
</dbReference>
<dbReference type="STRING" id="1246995.AFR_33305"/>
<dbReference type="InterPro" id="IPR011050">
    <property type="entry name" value="Pectin_lyase_fold/virulence"/>
</dbReference>
<name>U5W701_9ACTN</name>
<dbReference type="HOGENOM" id="CLU_485425_0_0_11"/>
<organism evidence="3 4">
    <name type="scientific">Actinoplanes friuliensis DSM 7358</name>
    <dbReference type="NCBI Taxonomy" id="1246995"/>
    <lineage>
        <taxon>Bacteria</taxon>
        <taxon>Bacillati</taxon>
        <taxon>Actinomycetota</taxon>
        <taxon>Actinomycetes</taxon>
        <taxon>Micromonosporales</taxon>
        <taxon>Micromonosporaceae</taxon>
        <taxon>Actinoplanes</taxon>
    </lineage>
</organism>
<evidence type="ECO:0000256" key="1">
    <source>
        <dbReference type="SAM" id="SignalP"/>
    </source>
</evidence>
<dbReference type="KEGG" id="afs:AFR_33305"/>
<proteinExistence type="predicted"/>
<accession>U5W701</accession>
<feature type="domain" description="Carbohydrate binding module xylan-binding" evidence="2">
    <location>
        <begin position="74"/>
        <end position="151"/>
    </location>
</feature>
<dbReference type="eggNOG" id="COG1409">
    <property type="taxonomic scope" value="Bacteria"/>
</dbReference>
<dbReference type="Gene3D" id="2.160.20.10">
    <property type="entry name" value="Single-stranded right-handed beta-helix, Pectin lyase-like"/>
    <property type="match status" value="1"/>
</dbReference>
<dbReference type="Proteomes" id="UP000017746">
    <property type="component" value="Chromosome"/>
</dbReference>
<evidence type="ECO:0000313" key="4">
    <source>
        <dbReference type="Proteomes" id="UP000017746"/>
    </source>
</evidence>
<dbReference type="Pfam" id="PF16841">
    <property type="entry name" value="CBM60"/>
    <property type="match status" value="1"/>
</dbReference>
<feature type="chain" id="PRO_5004666151" description="Carbohydrate binding module xylan-binding domain-containing protein" evidence="1">
    <location>
        <begin position="23"/>
        <end position="561"/>
    </location>
</feature>
<evidence type="ECO:0000313" key="3">
    <source>
        <dbReference type="EMBL" id="AGZ44919.1"/>
    </source>
</evidence>
<sequence>MVSTVLATAGAVFLVPPTAAFADARGEAETGRITPAANGAFPADVTAGGGHAAEIWDRASLEVPVTTTAPATAVRVRVRQELCGAEPPWIRVHVDGVFVQTATVEPTNWTTIPFRGTWAAGPHTVRIDFTNPYYNAATCGARELFVDHVSFASAVPGRTYYVDAADGDDTNAGTSADAAWQTIGRVNDATLAPGDSVLFKSGQTFTGETLTAGQPGNTTARVTYGAYGTDTDPIFDGEGQRYPVVVNAPFVTVQDIQVRNAGDEYKIGMRVFGADALVQRITASGNAIGVQAEDGADRLHLTASRLVDNKTVINPDGLGKAQGSTDDYGASGVVVLKAHGVEIDENTMSGNIGPSADFDEDGSAVEIYGAVGTVVHHNRSIDNQTFSEIGHAETRNTTFHNNLIAANAGIDEAIGFNAQGNGKFGPVLNTRMFNNTVVLLGADSKGVVVGTGATAFLHNNIVQADYAGWSGDQKIDEGHNVYRPGAWGNDIWSDANTGQGIAPTSVTADPLFVGSGDYHLRAGSPAKDRGVSAYGSTWDLDHVARTAGTGTDAGAYELPAA</sequence>
<reference evidence="3 4" key="1">
    <citation type="journal article" date="2014" name="J. Biotechnol.">
        <title>Complete genome sequence of the actinobacterium Actinoplanes friuliensis HAG 010964, producer of the lipopeptide antibiotic friulimycin.</title>
        <authorList>
            <person name="Ruckert C."/>
            <person name="Szczepanowski R."/>
            <person name="Albersmeier A."/>
            <person name="Goesmann A."/>
            <person name="Fischer N."/>
            <person name="Steinkamper A."/>
            <person name="Puhler A."/>
            <person name="Biener R."/>
            <person name="Schwartz D."/>
            <person name="Kalinowski J."/>
        </authorList>
    </citation>
    <scope>NUCLEOTIDE SEQUENCE [LARGE SCALE GENOMIC DNA]</scope>
    <source>
        <strain evidence="3 4">DSM 7358</strain>
    </source>
</reference>
<dbReference type="NCBIfam" id="NF041518">
    <property type="entry name" value="choice_anch_Q"/>
    <property type="match status" value="1"/>
</dbReference>
<dbReference type="InterPro" id="IPR059226">
    <property type="entry name" value="Choice_anch_Q_dom"/>
</dbReference>
<keyword evidence="4" id="KW-1185">Reference proteome</keyword>
<feature type="signal peptide" evidence="1">
    <location>
        <begin position="1"/>
        <end position="22"/>
    </location>
</feature>
<keyword evidence="1" id="KW-0732">Signal</keyword>
<dbReference type="InterPro" id="IPR012334">
    <property type="entry name" value="Pectin_lyas_fold"/>
</dbReference>
<dbReference type="PATRIC" id="fig|1246995.3.peg.6740"/>
<evidence type="ECO:0000259" key="2">
    <source>
        <dbReference type="Pfam" id="PF16841"/>
    </source>
</evidence>
<dbReference type="AlphaFoldDB" id="U5W701"/>
<gene>
    <name evidence="3" type="ORF">AFR_33305</name>
</gene>
<dbReference type="EMBL" id="CP006272">
    <property type="protein sequence ID" value="AGZ44919.1"/>
    <property type="molecule type" value="Genomic_DNA"/>
</dbReference>
<dbReference type="InterPro" id="IPR031768">
    <property type="entry name" value="CBM60_xylan-bd"/>
</dbReference>
<protein>
    <recommendedName>
        <fullName evidence="2">Carbohydrate binding module xylan-binding domain-containing protein</fullName>
    </recommendedName>
</protein>